<reference evidence="1 2" key="1">
    <citation type="submission" date="2014-01" db="EMBL/GenBank/DDBJ databases">
        <authorList>
            <person name="Dobos K."/>
            <person name="Lenaerts A."/>
            <person name="Ordway D."/>
            <person name="DeGroote M.A."/>
            <person name="Parker T."/>
            <person name="Sizemore C."/>
            <person name="Tallon L.J."/>
            <person name="Sadzewicz L.K."/>
            <person name="Sengamalay N."/>
            <person name="Fraser C.M."/>
            <person name="Hine E."/>
            <person name="Shefchek K.A."/>
            <person name="Das S.P."/>
            <person name="Tettelin H."/>
        </authorList>
    </citation>
    <scope>NUCLEOTIDE SEQUENCE [LARGE SCALE GENOMIC DNA]</scope>
    <source>
        <strain evidence="1 2">Harvey</strain>
    </source>
</reference>
<dbReference type="EMBL" id="JAOL01000102">
    <property type="protein sequence ID" value="EUA90572.1"/>
    <property type="molecule type" value="Genomic_DNA"/>
</dbReference>
<accession>A0ABN0R181</accession>
<name>A0ABN0R181_MYCUL</name>
<evidence type="ECO:0000313" key="1">
    <source>
        <dbReference type="EMBL" id="EUA90572.1"/>
    </source>
</evidence>
<comment type="caution">
    <text evidence="1">The sequence shown here is derived from an EMBL/GenBank/DDBJ whole genome shotgun (WGS) entry which is preliminary data.</text>
</comment>
<dbReference type="Proteomes" id="UP000020681">
    <property type="component" value="Unassembled WGS sequence"/>
</dbReference>
<proteinExistence type="predicted"/>
<sequence length="54" mass="5872">MLAAPLQNLESDGNANRGVLERLGKQALRGFESVHQRVAMGVQQPRGTRCIALL</sequence>
<keyword evidence="2" id="KW-1185">Reference proteome</keyword>
<organism evidence="1 2">
    <name type="scientific">Mycobacterium ulcerans str. Harvey</name>
    <dbReference type="NCBI Taxonomy" id="1299332"/>
    <lineage>
        <taxon>Bacteria</taxon>
        <taxon>Bacillati</taxon>
        <taxon>Actinomycetota</taxon>
        <taxon>Actinomycetes</taxon>
        <taxon>Mycobacteriales</taxon>
        <taxon>Mycobacteriaceae</taxon>
        <taxon>Mycobacterium</taxon>
        <taxon>Mycobacterium ulcerans group</taxon>
    </lineage>
</organism>
<protein>
    <submittedName>
        <fullName evidence="1">Transcriptional regulator, PucR family domain protein</fullName>
    </submittedName>
</protein>
<gene>
    <name evidence="1" type="ORF">I551_2928</name>
</gene>
<evidence type="ECO:0000313" key="2">
    <source>
        <dbReference type="Proteomes" id="UP000020681"/>
    </source>
</evidence>